<evidence type="ECO:0000256" key="3">
    <source>
        <dbReference type="ARBA" id="ARBA00022692"/>
    </source>
</evidence>
<gene>
    <name evidence="7" type="ORF">ENW66_04435</name>
</gene>
<evidence type="ECO:0000256" key="5">
    <source>
        <dbReference type="ARBA" id="ARBA00023136"/>
    </source>
</evidence>
<evidence type="ECO:0000256" key="2">
    <source>
        <dbReference type="ARBA" id="ARBA00022475"/>
    </source>
</evidence>
<reference evidence="7" key="1">
    <citation type="journal article" date="2020" name="mSystems">
        <title>Genome- and Community-Level Interaction Insights into Carbon Utilization and Element Cycling Functions of Hydrothermarchaeota in Hydrothermal Sediment.</title>
        <authorList>
            <person name="Zhou Z."/>
            <person name="Liu Y."/>
            <person name="Xu W."/>
            <person name="Pan J."/>
            <person name="Luo Z.H."/>
            <person name="Li M."/>
        </authorList>
    </citation>
    <scope>NUCLEOTIDE SEQUENCE [LARGE SCALE GENOMIC DNA]</scope>
    <source>
        <strain evidence="7">SpSt-87</strain>
    </source>
</reference>
<evidence type="ECO:0000256" key="1">
    <source>
        <dbReference type="ARBA" id="ARBA00004651"/>
    </source>
</evidence>
<feature type="transmembrane region" description="Helical" evidence="6">
    <location>
        <begin position="223"/>
        <end position="251"/>
    </location>
</feature>
<feature type="transmembrane region" description="Helical" evidence="6">
    <location>
        <begin position="12"/>
        <end position="32"/>
    </location>
</feature>
<feature type="transmembrane region" description="Helical" evidence="6">
    <location>
        <begin position="302"/>
        <end position="324"/>
    </location>
</feature>
<proteinExistence type="predicted"/>
<protein>
    <submittedName>
        <fullName evidence="7">Flippase</fullName>
    </submittedName>
</protein>
<dbReference type="PANTHER" id="PTHR30250:SF11">
    <property type="entry name" value="O-ANTIGEN TRANSPORTER-RELATED"/>
    <property type="match status" value="1"/>
</dbReference>
<dbReference type="CDD" id="cd13128">
    <property type="entry name" value="MATE_Wzx_like"/>
    <property type="match status" value="1"/>
</dbReference>
<comment type="caution">
    <text evidence="7">The sequence shown here is derived from an EMBL/GenBank/DDBJ whole genome shotgun (WGS) entry which is preliminary data.</text>
</comment>
<feature type="transmembrane region" description="Helical" evidence="6">
    <location>
        <begin position="127"/>
        <end position="147"/>
    </location>
</feature>
<keyword evidence="3 6" id="KW-0812">Transmembrane</keyword>
<organism evidence="7">
    <name type="scientific">Archaeoglobus fulgidus</name>
    <dbReference type="NCBI Taxonomy" id="2234"/>
    <lineage>
        <taxon>Archaea</taxon>
        <taxon>Methanobacteriati</taxon>
        <taxon>Methanobacteriota</taxon>
        <taxon>Archaeoglobi</taxon>
        <taxon>Archaeoglobales</taxon>
        <taxon>Archaeoglobaceae</taxon>
        <taxon>Archaeoglobus</taxon>
    </lineage>
</organism>
<evidence type="ECO:0000256" key="6">
    <source>
        <dbReference type="SAM" id="Phobius"/>
    </source>
</evidence>
<feature type="transmembrane region" description="Helical" evidence="6">
    <location>
        <begin position="91"/>
        <end position="115"/>
    </location>
</feature>
<accession>A0A7C3RL71</accession>
<feature type="transmembrane region" description="Helical" evidence="6">
    <location>
        <begin position="386"/>
        <end position="407"/>
    </location>
</feature>
<feature type="transmembrane region" description="Helical" evidence="6">
    <location>
        <begin position="159"/>
        <end position="179"/>
    </location>
</feature>
<keyword evidence="2" id="KW-1003">Cell membrane</keyword>
<dbReference type="Pfam" id="PF01943">
    <property type="entry name" value="Polysacc_synt"/>
    <property type="match status" value="1"/>
</dbReference>
<feature type="transmembrane region" description="Helical" evidence="6">
    <location>
        <begin position="447"/>
        <end position="467"/>
    </location>
</feature>
<feature type="transmembrane region" description="Helical" evidence="6">
    <location>
        <begin position="263"/>
        <end position="282"/>
    </location>
</feature>
<dbReference type="InterPro" id="IPR050833">
    <property type="entry name" value="Poly_Biosynth_Transport"/>
</dbReference>
<dbReference type="AlphaFoldDB" id="A0A7C3RL71"/>
<dbReference type="EMBL" id="DTLB01000023">
    <property type="protein sequence ID" value="HFW32185.1"/>
    <property type="molecule type" value="Genomic_DNA"/>
</dbReference>
<comment type="subcellular location">
    <subcellularLocation>
        <location evidence="1">Cell membrane</location>
        <topology evidence="1">Multi-pass membrane protein</topology>
    </subcellularLocation>
</comment>
<keyword evidence="5 6" id="KW-0472">Membrane</keyword>
<evidence type="ECO:0000256" key="4">
    <source>
        <dbReference type="ARBA" id="ARBA00022989"/>
    </source>
</evidence>
<feature type="transmembrane region" description="Helical" evidence="6">
    <location>
        <begin position="330"/>
        <end position="349"/>
    </location>
</feature>
<feature type="transmembrane region" description="Helical" evidence="6">
    <location>
        <begin position="361"/>
        <end position="380"/>
    </location>
</feature>
<keyword evidence="4 6" id="KW-1133">Transmembrane helix</keyword>
<evidence type="ECO:0000313" key="7">
    <source>
        <dbReference type="EMBL" id="HFW32185.1"/>
    </source>
</evidence>
<name>A0A7C3RL71_ARCFL</name>
<dbReference type="GO" id="GO:0005886">
    <property type="term" value="C:plasma membrane"/>
    <property type="evidence" value="ECO:0007669"/>
    <property type="project" value="UniProtKB-SubCell"/>
</dbReference>
<feature type="transmembrane region" description="Helical" evidence="6">
    <location>
        <begin position="414"/>
        <end position="435"/>
    </location>
</feature>
<dbReference type="PANTHER" id="PTHR30250">
    <property type="entry name" value="PST FAMILY PREDICTED COLANIC ACID TRANSPORTER"/>
    <property type="match status" value="1"/>
</dbReference>
<sequence length="482" mass="53335">MLARKVFRNVIYNSSSILIANAVGVIVTIYVARTLKPEMFGIYSLALSIAFLLLTFTDLGINATLIRYVAHASSLKDHDLVRGYIKGLSKLKVTLVLMVSITLFALSEVLSVQVFHKPLLSDSLKVASIFILFFSLSEFVNAIFNAFNDFKANLVKSMVYNLSRLFFVILFVFMGLSVIGALMGFVFASVLSLTALIALLLKKHSLIVFGRAKSIEWRRVVRFTGYLTVGSVTWVVFAYVDSLMIGIFLPAEEVGYYKAAYDIAGAIAGLVSIPAVLFPVFVQLEGKNLKNAFNRAFKYSSVLSFPVVFGLISLGEQLIGFAYGADYLKAVPVLYILSFLILGSALGFWGVMFNAKERPEYPVYVSFFAMILNIVLNYLMITRWGILGAGIATVISNAFSWAALAYLSRRVFGVFPEISHLAKPAASSLIMFYIISQFKPSSLIEGVLIVFLGAAVYFAVLFLLRGLKMDDLRYMRMILIGS</sequence>
<feature type="transmembrane region" description="Helical" evidence="6">
    <location>
        <begin position="44"/>
        <end position="70"/>
    </location>
</feature>
<feature type="transmembrane region" description="Helical" evidence="6">
    <location>
        <begin position="185"/>
        <end position="202"/>
    </location>
</feature>
<dbReference type="InterPro" id="IPR002797">
    <property type="entry name" value="Polysacc_synth"/>
</dbReference>